<evidence type="ECO:0000313" key="2">
    <source>
        <dbReference type="EMBL" id="SBT05710.1"/>
    </source>
</evidence>
<dbReference type="EMBL" id="FLQY01000072">
    <property type="protein sequence ID" value="SBT05710.1"/>
    <property type="molecule type" value="Genomic_DNA"/>
</dbReference>
<dbReference type="InterPro" id="IPR009081">
    <property type="entry name" value="PP-bd_ACP"/>
</dbReference>
<dbReference type="InterPro" id="IPR036736">
    <property type="entry name" value="ACP-like_sf"/>
</dbReference>
<dbReference type="PROSITE" id="PS50075">
    <property type="entry name" value="CARRIER"/>
    <property type="match status" value="1"/>
</dbReference>
<dbReference type="Gene3D" id="1.10.1200.10">
    <property type="entry name" value="ACP-like"/>
    <property type="match status" value="1"/>
</dbReference>
<feature type="domain" description="Carrier" evidence="1">
    <location>
        <begin position="1"/>
        <end position="81"/>
    </location>
</feature>
<name>A0A1A8XKN4_9RHOO</name>
<evidence type="ECO:0000313" key="3">
    <source>
        <dbReference type="Proteomes" id="UP000199600"/>
    </source>
</evidence>
<accession>A0A1A8XKN4</accession>
<sequence length="83" mass="8861">MDIKKAVLSILDEVLSLKGRSDGFTLETPLLGAIPELDSMAVVALITMLEDRFGFMVDDDEIDGAAFASVGTLVDFVEVKLAA</sequence>
<protein>
    <recommendedName>
        <fullName evidence="1">Carrier domain-containing protein</fullName>
    </recommendedName>
</protein>
<keyword evidence="3" id="KW-1185">Reference proteome</keyword>
<gene>
    <name evidence="2" type="ORF">PROAA_1630012</name>
</gene>
<dbReference type="RefSeq" id="WP_186410255.1">
    <property type="nucleotide sequence ID" value="NZ_FLQY01000072.1"/>
</dbReference>
<dbReference type="AlphaFoldDB" id="A0A1A8XKN4"/>
<evidence type="ECO:0000259" key="1">
    <source>
        <dbReference type="PROSITE" id="PS50075"/>
    </source>
</evidence>
<dbReference type="Proteomes" id="UP000199600">
    <property type="component" value="Unassembled WGS sequence"/>
</dbReference>
<dbReference type="SUPFAM" id="SSF47336">
    <property type="entry name" value="ACP-like"/>
    <property type="match status" value="1"/>
</dbReference>
<reference evidence="2 3" key="1">
    <citation type="submission" date="2016-06" db="EMBL/GenBank/DDBJ databases">
        <authorList>
            <person name="Kjaerup R.B."/>
            <person name="Dalgaard T.S."/>
            <person name="Juul-Madsen H.R."/>
        </authorList>
    </citation>
    <scope>NUCLEOTIDE SEQUENCE [LARGE SCALE GENOMIC DNA]</scope>
    <source>
        <strain evidence="2">2</strain>
    </source>
</reference>
<organism evidence="2 3">
    <name type="scientific">Candidatus Propionivibrio aalborgensis</name>
    <dbReference type="NCBI Taxonomy" id="1860101"/>
    <lineage>
        <taxon>Bacteria</taxon>
        <taxon>Pseudomonadati</taxon>
        <taxon>Pseudomonadota</taxon>
        <taxon>Betaproteobacteria</taxon>
        <taxon>Rhodocyclales</taxon>
        <taxon>Rhodocyclaceae</taxon>
        <taxon>Propionivibrio</taxon>
    </lineage>
</organism>
<dbReference type="Pfam" id="PF00550">
    <property type="entry name" value="PP-binding"/>
    <property type="match status" value="1"/>
</dbReference>
<proteinExistence type="predicted"/>